<reference evidence="1 2" key="1">
    <citation type="submission" date="2018-09" db="EMBL/GenBank/DDBJ databases">
        <title>A high-quality reference genome of wild soybean provides a powerful tool to mine soybean genomes.</title>
        <authorList>
            <person name="Xie M."/>
            <person name="Chung C.Y.L."/>
            <person name="Li M.-W."/>
            <person name="Wong F.-L."/>
            <person name="Chan T.-F."/>
            <person name="Lam H.-M."/>
        </authorList>
    </citation>
    <scope>NUCLEOTIDE SEQUENCE [LARGE SCALE GENOMIC DNA]</scope>
    <source>
        <strain evidence="2">cv. W05</strain>
        <tissue evidence="1">Hypocotyl of etiolated seedlings</tissue>
    </source>
</reference>
<dbReference type="AlphaFoldDB" id="A0A445HU24"/>
<feature type="non-terminal residue" evidence="1">
    <location>
        <position position="1"/>
    </location>
</feature>
<comment type="caution">
    <text evidence="1">The sequence shown here is derived from an EMBL/GenBank/DDBJ whole genome shotgun (WGS) entry which is preliminary data.</text>
</comment>
<dbReference type="Proteomes" id="UP000289340">
    <property type="component" value="Chromosome 12"/>
</dbReference>
<organism evidence="1 2">
    <name type="scientific">Glycine soja</name>
    <name type="common">Wild soybean</name>
    <dbReference type="NCBI Taxonomy" id="3848"/>
    <lineage>
        <taxon>Eukaryota</taxon>
        <taxon>Viridiplantae</taxon>
        <taxon>Streptophyta</taxon>
        <taxon>Embryophyta</taxon>
        <taxon>Tracheophyta</taxon>
        <taxon>Spermatophyta</taxon>
        <taxon>Magnoliopsida</taxon>
        <taxon>eudicotyledons</taxon>
        <taxon>Gunneridae</taxon>
        <taxon>Pentapetalae</taxon>
        <taxon>rosids</taxon>
        <taxon>fabids</taxon>
        <taxon>Fabales</taxon>
        <taxon>Fabaceae</taxon>
        <taxon>Papilionoideae</taxon>
        <taxon>50 kb inversion clade</taxon>
        <taxon>NPAAA clade</taxon>
        <taxon>indigoferoid/millettioid clade</taxon>
        <taxon>Phaseoleae</taxon>
        <taxon>Glycine</taxon>
        <taxon>Glycine subgen. Soja</taxon>
    </lineage>
</organism>
<name>A0A445HU24_GLYSO</name>
<sequence>WELMFTLCSTEQDQFTLDSSGLLKVDLDVFTTHISFQFKGWSDKLCGQREMKIFLNGSRANYANPPPFRKIQRKRKVWGNQQCNTETGNFHTASGISSKVIYRVSLSGGIL</sequence>
<evidence type="ECO:0000313" key="2">
    <source>
        <dbReference type="Proteomes" id="UP000289340"/>
    </source>
</evidence>
<protein>
    <submittedName>
        <fullName evidence="1">Uncharacterized protein</fullName>
    </submittedName>
</protein>
<keyword evidence="2" id="KW-1185">Reference proteome</keyword>
<accession>A0A445HU24</accession>
<gene>
    <name evidence="1" type="ORF">D0Y65_035234</name>
</gene>
<proteinExistence type="predicted"/>
<evidence type="ECO:0000313" key="1">
    <source>
        <dbReference type="EMBL" id="RZB77208.1"/>
    </source>
</evidence>
<dbReference type="EMBL" id="QZWG01000012">
    <property type="protein sequence ID" value="RZB77208.1"/>
    <property type="molecule type" value="Genomic_DNA"/>
</dbReference>